<feature type="domain" description="HTH cro/C1-type" evidence="3">
    <location>
        <begin position="7"/>
        <end position="63"/>
    </location>
</feature>
<comment type="caution">
    <text evidence="4">The sequence shown here is derived from an EMBL/GenBank/DDBJ whole genome shotgun (WGS) entry which is preliminary data.</text>
</comment>
<evidence type="ECO:0000313" key="5">
    <source>
        <dbReference type="Proteomes" id="UP000721415"/>
    </source>
</evidence>
<organism evidence="4 5">
    <name type="scientific">Facklamia lactis</name>
    <dbReference type="NCBI Taxonomy" id="2749967"/>
    <lineage>
        <taxon>Bacteria</taxon>
        <taxon>Bacillati</taxon>
        <taxon>Bacillota</taxon>
        <taxon>Bacilli</taxon>
        <taxon>Lactobacillales</taxon>
        <taxon>Aerococcaceae</taxon>
        <taxon>Facklamia</taxon>
    </lineage>
</organism>
<dbReference type="InterPro" id="IPR010982">
    <property type="entry name" value="Lambda_DNA-bd_dom_sf"/>
</dbReference>
<dbReference type="Gene3D" id="1.10.260.40">
    <property type="entry name" value="lambda repressor-like DNA-binding domains"/>
    <property type="match status" value="1"/>
</dbReference>
<feature type="region of interest" description="Disordered" evidence="1">
    <location>
        <begin position="80"/>
        <end position="105"/>
    </location>
</feature>
<dbReference type="PANTHER" id="PTHR34475:SF1">
    <property type="entry name" value="CYTOSKELETON PROTEIN RODZ"/>
    <property type="match status" value="1"/>
</dbReference>
<dbReference type="PANTHER" id="PTHR34475">
    <property type="match status" value="1"/>
</dbReference>
<sequence length="341" mass="37951">MSELGTRLREARVNKGYTLNTLQQMTKIQKKYLQAIEEGHYDEVPGTFYVRAFVKQYADMVGLDGDQLLKDYANELEVQNDPSSEASLIEEKEEELPSRLETRHSGEDKNRLEMILSYIPLFILTGIIILIILILFFAIQDLQKEKQKETAQVRPTTSIVESVEPSSSLEIDNESEKEEADEAESNEDTTETTEESTETDKNQIKVGDQLITQKSEEGSEKTYQLEGNLDKYKFGAEAESFVWLGIYEDGAMVVDQTIPAGESFEYQANAGVQEIRLEFGYPEGGAFTVNGKKIEVDPAVPSSVLFLVGSDADEAANSTESLDVEGLSDESSTETTEAVGD</sequence>
<dbReference type="Proteomes" id="UP000721415">
    <property type="component" value="Unassembled WGS sequence"/>
</dbReference>
<evidence type="ECO:0000256" key="1">
    <source>
        <dbReference type="SAM" id="MobiDB-lite"/>
    </source>
</evidence>
<dbReference type="InterPro" id="IPR050400">
    <property type="entry name" value="Bact_Cytoskel_RodZ"/>
</dbReference>
<keyword evidence="5" id="KW-1185">Reference proteome</keyword>
<dbReference type="SMART" id="SM00530">
    <property type="entry name" value="HTH_XRE"/>
    <property type="match status" value="1"/>
</dbReference>
<keyword evidence="2" id="KW-0472">Membrane</keyword>
<dbReference type="InterPro" id="IPR001387">
    <property type="entry name" value="Cro/C1-type_HTH"/>
</dbReference>
<feature type="compositionally biased region" description="Basic and acidic residues" evidence="1">
    <location>
        <begin position="95"/>
        <end position="105"/>
    </location>
</feature>
<dbReference type="Pfam" id="PF13413">
    <property type="entry name" value="HTH_25"/>
    <property type="match status" value="1"/>
</dbReference>
<dbReference type="RefSeq" id="WP_197113863.1">
    <property type="nucleotide sequence ID" value="NZ_JACBXQ010000001.1"/>
</dbReference>
<feature type="region of interest" description="Disordered" evidence="1">
    <location>
        <begin position="148"/>
        <end position="207"/>
    </location>
</feature>
<keyword evidence="2" id="KW-0812">Transmembrane</keyword>
<accession>A0ABS0LNG1</accession>
<dbReference type="InterPro" id="IPR025194">
    <property type="entry name" value="RodZ-like_C"/>
</dbReference>
<gene>
    <name evidence="4" type="ORF">HZY91_01175</name>
</gene>
<feature type="compositionally biased region" description="Acidic residues" evidence="1">
    <location>
        <begin position="171"/>
        <end position="197"/>
    </location>
</feature>
<evidence type="ECO:0000259" key="3">
    <source>
        <dbReference type="SMART" id="SM00530"/>
    </source>
</evidence>
<feature type="transmembrane region" description="Helical" evidence="2">
    <location>
        <begin position="115"/>
        <end position="139"/>
    </location>
</feature>
<dbReference type="EMBL" id="JACBXQ010000001">
    <property type="protein sequence ID" value="MBG9985502.1"/>
    <property type="molecule type" value="Genomic_DNA"/>
</dbReference>
<proteinExistence type="predicted"/>
<evidence type="ECO:0000313" key="4">
    <source>
        <dbReference type="EMBL" id="MBG9985502.1"/>
    </source>
</evidence>
<protein>
    <submittedName>
        <fullName evidence="4">Helix-turn-helix domain-containing protein</fullName>
    </submittedName>
</protein>
<dbReference type="SUPFAM" id="SSF47413">
    <property type="entry name" value="lambda repressor-like DNA-binding domains"/>
    <property type="match status" value="1"/>
</dbReference>
<evidence type="ECO:0000256" key="2">
    <source>
        <dbReference type="SAM" id="Phobius"/>
    </source>
</evidence>
<feature type="compositionally biased region" description="Polar residues" evidence="1">
    <location>
        <begin position="153"/>
        <end position="170"/>
    </location>
</feature>
<name>A0ABS0LNG1_9LACT</name>
<feature type="region of interest" description="Disordered" evidence="1">
    <location>
        <begin position="317"/>
        <end position="341"/>
    </location>
</feature>
<dbReference type="Pfam" id="PF13464">
    <property type="entry name" value="RodZ_C"/>
    <property type="match status" value="1"/>
</dbReference>
<keyword evidence="2" id="KW-1133">Transmembrane helix</keyword>
<reference evidence="4 5" key="1">
    <citation type="submission" date="2020-07" db="EMBL/GenBank/DDBJ databases">
        <title>Facklamia lactis sp. nov., isolated from raw milk.</title>
        <authorList>
            <person name="Doll E.V."/>
            <person name="Huptas C."/>
            <person name="Staib L."/>
            <person name="Wenning M."/>
            <person name="Scherer S."/>
        </authorList>
    </citation>
    <scope>NUCLEOTIDE SEQUENCE [LARGE SCALE GENOMIC DNA]</scope>
    <source>
        <strain evidence="4 5">DSM 111018</strain>
    </source>
</reference>
<feature type="compositionally biased region" description="Acidic residues" evidence="1">
    <location>
        <begin position="322"/>
        <end position="332"/>
    </location>
</feature>